<feature type="transmembrane region" description="Helical" evidence="9">
    <location>
        <begin position="85"/>
        <end position="106"/>
    </location>
</feature>
<gene>
    <name evidence="11" type="ORF">EDD42_2676</name>
</gene>
<dbReference type="Pfam" id="PF00083">
    <property type="entry name" value="Sugar_tr"/>
    <property type="match status" value="1"/>
</dbReference>
<accession>A0A3N2C4Y7</accession>
<feature type="transmembrane region" description="Helical" evidence="9">
    <location>
        <begin position="187"/>
        <end position="210"/>
    </location>
</feature>
<dbReference type="GO" id="GO:0005886">
    <property type="term" value="C:plasma membrane"/>
    <property type="evidence" value="ECO:0007669"/>
    <property type="project" value="UniProtKB-SubCell"/>
</dbReference>
<evidence type="ECO:0000256" key="7">
    <source>
        <dbReference type="ARBA" id="ARBA00023136"/>
    </source>
</evidence>
<feature type="transmembrane region" description="Helical" evidence="9">
    <location>
        <begin position="284"/>
        <end position="306"/>
    </location>
</feature>
<evidence type="ECO:0000256" key="6">
    <source>
        <dbReference type="ARBA" id="ARBA00022989"/>
    </source>
</evidence>
<evidence type="ECO:0000256" key="5">
    <source>
        <dbReference type="ARBA" id="ARBA00022847"/>
    </source>
</evidence>
<protein>
    <submittedName>
        <fullName evidence="11">MHS family proline/betaine transporter-like MFS transporter</fullName>
    </submittedName>
</protein>
<evidence type="ECO:0000256" key="3">
    <source>
        <dbReference type="ARBA" id="ARBA00022475"/>
    </source>
</evidence>
<keyword evidence="5" id="KW-0769">Symport</keyword>
<sequence>MNSSDNAASSSPASPSPKTGRKPARKTRRLRVDDVLVVKRSRIRTAISGTVVGNFMEWFDFGIYGYLAVTMTVVFTEGLPPEAGILVTLFGFAVSFLVRPLGGLVLGPLGDKIGRKKILFLTMSMMAAATALIGVLPTAAQIGLWAIAPLYLLKMIQGFSTGGEYAGASTYVAEFSPDRRRGFWASWLDVGSYVGFAAGAGTVALTTLIAEGLAGPDAMTEFGWRIPFLIALPLGAVAVWFRLKIPETPAYEVAETAGGIESEHEDPMARQGVFGIFRHFWRQILIAMAIVAATNTAGYALTSYMPTYLEKDVGVSNLTAAVATIPVLLIMSACLPLVGRMSDKLGRKPVYLMAVGASLALMVPAFAVMQIGEIWAIFIALFMVAVPVALWAGPSAASLPAFFPTASRFGAMAIAYNLSVSLFGGTTPLFSEFLIQLTGNTFMPAFYIMFFAAVAGVGVLTMRETARRPLIGSVPTVETKAEAEELVKGQDDNPLIDTHTMPLDILPPASTTGATADGQDGRVTTPAG</sequence>
<feature type="region of interest" description="Disordered" evidence="8">
    <location>
        <begin position="1"/>
        <end position="27"/>
    </location>
</feature>
<name>A0A3N2C4Y7_9MICO</name>
<dbReference type="SUPFAM" id="SSF103473">
    <property type="entry name" value="MFS general substrate transporter"/>
    <property type="match status" value="1"/>
</dbReference>
<feature type="transmembrane region" description="Helical" evidence="9">
    <location>
        <begin position="409"/>
        <end position="430"/>
    </location>
</feature>
<dbReference type="InterPro" id="IPR051084">
    <property type="entry name" value="H+-coupled_symporters"/>
</dbReference>
<dbReference type="GO" id="GO:0015293">
    <property type="term" value="F:symporter activity"/>
    <property type="evidence" value="ECO:0007669"/>
    <property type="project" value="UniProtKB-KW"/>
</dbReference>
<dbReference type="InterPro" id="IPR005829">
    <property type="entry name" value="Sugar_transporter_CS"/>
</dbReference>
<proteinExistence type="predicted"/>
<dbReference type="RefSeq" id="WP_085512317.1">
    <property type="nucleotide sequence ID" value="NZ_FXAP01000004.1"/>
</dbReference>
<keyword evidence="6 9" id="KW-1133">Transmembrane helix</keyword>
<dbReference type="EMBL" id="RKHL01000001">
    <property type="protein sequence ID" value="ROR82585.1"/>
    <property type="molecule type" value="Genomic_DNA"/>
</dbReference>
<keyword evidence="4 9" id="KW-0812">Transmembrane</keyword>
<comment type="caution">
    <text evidence="11">The sequence shown here is derived from an EMBL/GenBank/DDBJ whole genome shotgun (WGS) entry which is preliminary data.</text>
</comment>
<dbReference type="PROSITE" id="PS50850">
    <property type="entry name" value="MFS"/>
    <property type="match status" value="1"/>
</dbReference>
<feature type="region of interest" description="Disordered" evidence="8">
    <location>
        <begin position="507"/>
        <end position="528"/>
    </location>
</feature>
<dbReference type="Proteomes" id="UP000266915">
    <property type="component" value="Unassembled WGS sequence"/>
</dbReference>
<dbReference type="AlphaFoldDB" id="A0A3N2C4Y7"/>
<feature type="transmembrane region" description="Helical" evidence="9">
    <location>
        <begin position="350"/>
        <end position="368"/>
    </location>
</feature>
<evidence type="ECO:0000256" key="4">
    <source>
        <dbReference type="ARBA" id="ARBA00022692"/>
    </source>
</evidence>
<evidence type="ECO:0000313" key="11">
    <source>
        <dbReference type="EMBL" id="ROR82585.1"/>
    </source>
</evidence>
<feature type="transmembrane region" description="Helical" evidence="9">
    <location>
        <begin position="318"/>
        <end position="338"/>
    </location>
</feature>
<evidence type="ECO:0000256" key="8">
    <source>
        <dbReference type="SAM" id="MobiDB-lite"/>
    </source>
</evidence>
<feature type="transmembrane region" description="Helical" evidence="9">
    <location>
        <begin position="142"/>
        <end position="166"/>
    </location>
</feature>
<dbReference type="InterPro" id="IPR020846">
    <property type="entry name" value="MFS_dom"/>
</dbReference>
<dbReference type="PANTHER" id="PTHR43528:SF1">
    <property type="entry name" value="ALPHA-KETOGLUTARATE PERMEASE"/>
    <property type="match status" value="1"/>
</dbReference>
<dbReference type="PROSITE" id="PS00217">
    <property type="entry name" value="SUGAR_TRANSPORT_2"/>
    <property type="match status" value="1"/>
</dbReference>
<evidence type="ECO:0000256" key="2">
    <source>
        <dbReference type="ARBA" id="ARBA00022448"/>
    </source>
</evidence>
<feature type="transmembrane region" description="Helical" evidence="9">
    <location>
        <begin position="118"/>
        <end position="136"/>
    </location>
</feature>
<dbReference type="InterPro" id="IPR036259">
    <property type="entry name" value="MFS_trans_sf"/>
</dbReference>
<evidence type="ECO:0000313" key="12">
    <source>
        <dbReference type="Proteomes" id="UP000266915"/>
    </source>
</evidence>
<feature type="transmembrane region" description="Helical" evidence="9">
    <location>
        <begin position="374"/>
        <end position="397"/>
    </location>
</feature>
<dbReference type="InterPro" id="IPR005828">
    <property type="entry name" value="MFS_sugar_transport-like"/>
</dbReference>
<evidence type="ECO:0000256" key="1">
    <source>
        <dbReference type="ARBA" id="ARBA00004651"/>
    </source>
</evidence>
<dbReference type="PROSITE" id="PS00216">
    <property type="entry name" value="SUGAR_TRANSPORT_1"/>
    <property type="match status" value="1"/>
</dbReference>
<organism evidence="11 12">
    <name type="scientific">Plantibacter flavus</name>
    <dbReference type="NCBI Taxonomy" id="150123"/>
    <lineage>
        <taxon>Bacteria</taxon>
        <taxon>Bacillati</taxon>
        <taxon>Actinomycetota</taxon>
        <taxon>Actinomycetes</taxon>
        <taxon>Micrococcales</taxon>
        <taxon>Microbacteriaceae</taxon>
        <taxon>Plantibacter</taxon>
    </lineage>
</organism>
<dbReference type="PANTHER" id="PTHR43528">
    <property type="entry name" value="ALPHA-KETOGLUTARATE PERMEASE"/>
    <property type="match status" value="1"/>
</dbReference>
<keyword evidence="12" id="KW-1185">Reference proteome</keyword>
<dbReference type="Gene3D" id="1.20.1250.20">
    <property type="entry name" value="MFS general substrate transporter like domains"/>
    <property type="match status" value="2"/>
</dbReference>
<feature type="transmembrane region" description="Helical" evidence="9">
    <location>
        <begin position="222"/>
        <end position="241"/>
    </location>
</feature>
<evidence type="ECO:0000259" key="10">
    <source>
        <dbReference type="PROSITE" id="PS50850"/>
    </source>
</evidence>
<feature type="domain" description="Major facilitator superfamily (MFS) profile" evidence="10">
    <location>
        <begin position="46"/>
        <end position="470"/>
    </location>
</feature>
<evidence type="ECO:0000256" key="9">
    <source>
        <dbReference type="SAM" id="Phobius"/>
    </source>
</evidence>
<reference evidence="11 12" key="1">
    <citation type="submission" date="2018-11" db="EMBL/GenBank/DDBJ databases">
        <title>Sequencing the genomes of 1000 actinobacteria strains.</title>
        <authorList>
            <person name="Klenk H.-P."/>
        </authorList>
    </citation>
    <scope>NUCLEOTIDE SEQUENCE [LARGE SCALE GENOMIC DNA]</scope>
    <source>
        <strain evidence="11 12">DSM 14012</strain>
    </source>
</reference>
<feature type="compositionally biased region" description="Low complexity" evidence="8">
    <location>
        <begin position="1"/>
        <end position="17"/>
    </location>
</feature>
<feature type="transmembrane region" description="Helical" evidence="9">
    <location>
        <begin position="442"/>
        <end position="462"/>
    </location>
</feature>
<keyword evidence="3" id="KW-1003">Cell membrane</keyword>
<keyword evidence="7 9" id="KW-0472">Membrane</keyword>
<keyword evidence="2" id="KW-0813">Transport</keyword>
<comment type="subcellular location">
    <subcellularLocation>
        <location evidence="1">Cell membrane</location>
        <topology evidence="1">Multi-pass membrane protein</topology>
    </subcellularLocation>
</comment>